<dbReference type="InterPro" id="IPR009784">
    <property type="entry name" value="DUF1349"/>
</dbReference>
<keyword evidence="2" id="KW-1185">Reference proteome</keyword>
<dbReference type="Pfam" id="PF07081">
    <property type="entry name" value="DUF1349"/>
    <property type="match status" value="1"/>
</dbReference>
<dbReference type="PANTHER" id="PTHR35332">
    <property type="entry name" value="REGULATION OF ENOLASE PROTEIN 1"/>
    <property type="match status" value="1"/>
</dbReference>
<sequence>MAWVFKAEHLNHAIPDLSGSFQITCPPGTDIWDKPPLTHSFNAPIIYQITTKKSFKTAQVSVSAHWKDKYDQGGLCLVIKSADVTRWVKTGVEFLDGQANVSTVAKDQWSDWSLRPLLAESSNHAIIEMESAGDGSLWVWLLASDGKKSPLREVTWWGDLDKDTECWIGVYAAKPAPHGEKDDLVVYFEELSIQLE</sequence>
<organism evidence="1 2">
    <name type="scientific">Rhinocladiella mackenziei CBS 650.93</name>
    <dbReference type="NCBI Taxonomy" id="1442369"/>
    <lineage>
        <taxon>Eukaryota</taxon>
        <taxon>Fungi</taxon>
        <taxon>Dikarya</taxon>
        <taxon>Ascomycota</taxon>
        <taxon>Pezizomycotina</taxon>
        <taxon>Eurotiomycetes</taxon>
        <taxon>Chaetothyriomycetidae</taxon>
        <taxon>Chaetothyriales</taxon>
        <taxon>Herpotrichiellaceae</taxon>
        <taxon>Rhinocladiella</taxon>
    </lineage>
</organism>
<accession>A0A0D2HC78</accession>
<dbReference type="Gene3D" id="2.60.120.200">
    <property type="match status" value="1"/>
</dbReference>
<reference evidence="1 2" key="1">
    <citation type="submission" date="2015-01" db="EMBL/GenBank/DDBJ databases">
        <title>The Genome Sequence of Rhinocladiella mackenzie CBS 650.93.</title>
        <authorList>
            <consortium name="The Broad Institute Genomics Platform"/>
            <person name="Cuomo C."/>
            <person name="de Hoog S."/>
            <person name="Gorbushina A."/>
            <person name="Stielow B."/>
            <person name="Teixiera M."/>
            <person name="Abouelleil A."/>
            <person name="Chapman S.B."/>
            <person name="Priest M."/>
            <person name="Young S.K."/>
            <person name="Wortman J."/>
            <person name="Nusbaum C."/>
            <person name="Birren B."/>
        </authorList>
    </citation>
    <scope>NUCLEOTIDE SEQUENCE [LARGE SCALE GENOMIC DNA]</scope>
    <source>
        <strain evidence="1 2">CBS 650.93</strain>
    </source>
</reference>
<dbReference type="PANTHER" id="PTHR35332:SF2">
    <property type="entry name" value="REGULATION OF ENOLASE PROTEIN 1"/>
    <property type="match status" value="1"/>
</dbReference>
<evidence type="ECO:0000313" key="2">
    <source>
        <dbReference type="Proteomes" id="UP000053617"/>
    </source>
</evidence>
<proteinExistence type="predicted"/>
<dbReference type="OrthoDB" id="42525at2759"/>
<dbReference type="STRING" id="1442369.A0A0D2HC78"/>
<dbReference type="AlphaFoldDB" id="A0A0D2HC78"/>
<dbReference type="GeneID" id="25290754"/>
<dbReference type="VEuPathDB" id="FungiDB:Z518_02683"/>
<protein>
    <submittedName>
        <fullName evidence="1">Uncharacterized protein</fullName>
    </submittedName>
</protein>
<gene>
    <name evidence="1" type="ORF">Z518_02683</name>
</gene>
<evidence type="ECO:0000313" key="1">
    <source>
        <dbReference type="EMBL" id="KIX08028.1"/>
    </source>
</evidence>
<dbReference type="EMBL" id="KN847476">
    <property type="protein sequence ID" value="KIX08028.1"/>
    <property type="molecule type" value="Genomic_DNA"/>
</dbReference>
<dbReference type="Proteomes" id="UP000053617">
    <property type="component" value="Unassembled WGS sequence"/>
</dbReference>
<name>A0A0D2HC78_9EURO</name>
<dbReference type="InterPro" id="IPR013320">
    <property type="entry name" value="ConA-like_dom_sf"/>
</dbReference>
<dbReference type="HOGENOM" id="CLU_077442_2_0_1"/>
<dbReference type="SUPFAM" id="SSF49899">
    <property type="entry name" value="Concanavalin A-like lectins/glucanases"/>
    <property type="match status" value="1"/>
</dbReference>
<dbReference type="RefSeq" id="XP_013275164.1">
    <property type="nucleotide sequence ID" value="XM_013419710.1"/>
</dbReference>